<comment type="caution">
    <text evidence="1">The sequence shown here is derived from an EMBL/GenBank/DDBJ whole genome shotgun (WGS) entry which is preliminary data.</text>
</comment>
<name>A0A1S9N9S0_CLOBE</name>
<dbReference type="Proteomes" id="UP000190959">
    <property type="component" value="Unassembled WGS sequence"/>
</dbReference>
<dbReference type="SUPFAM" id="SSF47240">
    <property type="entry name" value="Ferritin-like"/>
    <property type="match status" value="1"/>
</dbReference>
<sequence>MEQYENNQVTNKEQLQSALEGVMNAVQGEREDELFYDYLIRLAPTREEKQIIASIRDDERRHNRLFRRIYGDFTGMEISSGDEESFERPDSYLDGIKRALFGELRAVEKYRAIRRGLPRGPYRDVLFDIITDELKHASKYNYLFTLNSSMDGSYIDRNERMRQNSTDTSKFTPDDWVRYITPLVKRALAEAKEGINPEHLYQEFILSGVLVGLGKTPQEAIEQVEDWEKTGTSKLLAMSKMSRYFVD</sequence>
<dbReference type="InterPro" id="IPR009078">
    <property type="entry name" value="Ferritin-like_SF"/>
</dbReference>
<dbReference type="AlphaFoldDB" id="A0A1S9N9S0"/>
<dbReference type="EMBL" id="MWMH01000002">
    <property type="protein sequence ID" value="OOP74294.1"/>
    <property type="molecule type" value="Genomic_DNA"/>
</dbReference>
<dbReference type="InterPro" id="IPR012347">
    <property type="entry name" value="Ferritin-like"/>
</dbReference>
<organism evidence="1 2">
    <name type="scientific">Clostridium beijerinckii</name>
    <name type="common">Clostridium MP</name>
    <dbReference type="NCBI Taxonomy" id="1520"/>
    <lineage>
        <taxon>Bacteria</taxon>
        <taxon>Bacillati</taxon>
        <taxon>Bacillota</taxon>
        <taxon>Clostridia</taxon>
        <taxon>Eubacteriales</taxon>
        <taxon>Clostridiaceae</taxon>
        <taxon>Clostridium</taxon>
    </lineage>
</organism>
<dbReference type="Gene3D" id="1.20.1260.10">
    <property type="match status" value="1"/>
</dbReference>
<evidence type="ECO:0000313" key="1">
    <source>
        <dbReference type="EMBL" id="OOP74294.1"/>
    </source>
</evidence>
<accession>A0A1S9N9S0</accession>
<gene>
    <name evidence="1" type="ORF">CBEIBR21_07320</name>
</gene>
<dbReference type="RefSeq" id="WP_078115097.1">
    <property type="nucleotide sequence ID" value="NZ_MWMH01000002.1"/>
</dbReference>
<dbReference type="CDD" id="cd00657">
    <property type="entry name" value="Ferritin_like"/>
    <property type="match status" value="1"/>
</dbReference>
<proteinExistence type="predicted"/>
<protein>
    <submittedName>
        <fullName evidence="1">Rubrerythrin</fullName>
    </submittedName>
</protein>
<reference evidence="1 2" key="1">
    <citation type="submission" date="2017-02" db="EMBL/GenBank/DDBJ databases">
        <title>Genome sequence of Clostridium beijerinckii Br21.</title>
        <authorList>
            <person name="Fonseca B.C."/>
            <person name="Guazzaroni M.E."/>
            <person name="Riano-Pachon D.M."/>
            <person name="Reginatto V."/>
        </authorList>
    </citation>
    <scope>NUCLEOTIDE SEQUENCE [LARGE SCALE GENOMIC DNA]</scope>
    <source>
        <strain evidence="1 2">Br21</strain>
    </source>
</reference>
<evidence type="ECO:0000313" key="2">
    <source>
        <dbReference type="Proteomes" id="UP000190959"/>
    </source>
</evidence>